<protein>
    <submittedName>
        <fullName evidence="1">CaiB/BaiF CoA transferase family protein</fullName>
    </submittedName>
</protein>
<dbReference type="PANTHER" id="PTHR48228">
    <property type="entry name" value="SUCCINYL-COA--D-CITRAMALATE COA-TRANSFERASE"/>
    <property type="match status" value="1"/>
</dbReference>
<dbReference type="InterPro" id="IPR050509">
    <property type="entry name" value="CoA-transferase_III"/>
</dbReference>
<dbReference type="Proteomes" id="UP001596977">
    <property type="component" value="Unassembled WGS sequence"/>
</dbReference>
<dbReference type="InterPro" id="IPR044855">
    <property type="entry name" value="CoA-Trfase_III_dom3_sf"/>
</dbReference>
<evidence type="ECO:0000313" key="2">
    <source>
        <dbReference type="Proteomes" id="UP001596977"/>
    </source>
</evidence>
<keyword evidence="2" id="KW-1185">Reference proteome</keyword>
<evidence type="ECO:0000313" key="1">
    <source>
        <dbReference type="EMBL" id="MFD0944957.1"/>
    </source>
</evidence>
<dbReference type="Gene3D" id="3.30.1540.10">
    <property type="entry name" value="formyl-coa transferase, domain 3"/>
    <property type="match status" value="1"/>
</dbReference>
<reference evidence="2" key="1">
    <citation type="journal article" date="2019" name="Int. J. Syst. Evol. Microbiol.">
        <title>The Global Catalogue of Microorganisms (GCM) 10K type strain sequencing project: providing services to taxonomists for standard genome sequencing and annotation.</title>
        <authorList>
            <consortium name="The Broad Institute Genomics Platform"/>
            <consortium name="The Broad Institute Genome Sequencing Center for Infectious Disease"/>
            <person name="Wu L."/>
            <person name="Ma J."/>
        </authorList>
    </citation>
    <scope>NUCLEOTIDE SEQUENCE [LARGE SCALE GENOMIC DNA]</scope>
    <source>
        <strain evidence="2">CCUG 62982</strain>
    </source>
</reference>
<comment type="caution">
    <text evidence="1">The sequence shown here is derived from an EMBL/GenBank/DDBJ whole genome shotgun (WGS) entry which is preliminary data.</text>
</comment>
<organism evidence="1 2">
    <name type="scientific">Sphingomonas canadensis</name>
    <dbReference type="NCBI Taxonomy" id="1219257"/>
    <lineage>
        <taxon>Bacteria</taxon>
        <taxon>Pseudomonadati</taxon>
        <taxon>Pseudomonadota</taxon>
        <taxon>Alphaproteobacteria</taxon>
        <taxon>Sphingomonadales</taxon>
        <taxon>Sphingomonadaceae</taxon>
        <taxon>Sphingomonas</taxon>
    </lineage>
</organism>
<proteinExistence type="predicted"/>
<keyword evidence="1" id="KW-0808">Transferase</keyword>
<dbReference type="PANTHER" id="PTHR48228:SF5">
    <property type="entry name" value="ALPHA-METHYLACYL-COA RACEMASE"/>
    <property type="match status" value="1"/>
</dbReference>
<name>A0ABW3H271_9SPHN</name>
<dbReference type="Gene3D" id="3.40.50.10540">
    <property type="entry name" value="Crotonobetainyl-coa:carnitine coa-transferase, domain 1"/>
    <property type="match status" value="1"/>
</dbReference>
<dbReference type="Pfam" id="PF02515">
    <property type="entry name" value="CoA_transf_3"/>
    <property type="match status" value="1"/>
</dbReference>
<dbReference type="InterPro" id="IPR023606">
    <property type="entry name" value="CoA-Trfase_III_dom_1_sf"/>
</dbReference>
<sequence>MGGALHGLRIIEFAGIGPGPFCGMMLADHGAEVIRIDRRGGGFAARSMARSRRSIVIDLKQPDGVAAARALCGTADGIVEGFRPGVMERLGLGPEVLLADNPRLVYGRMTGWGQHGPMAQEPGHDINYIAIAGVLEGIGPPGGVPLPPANYIGDFGGGGMMLAFGMVCALLEVQRGGAGQVIDAAMTDGSAAIAAMTWSMRAMGMWPDGPGATLLSGAAPFYRVYACADGGFLSVGCLEPQFYAAFLGVLGLEGDADFARQMDPSGWPRMGERLTALFATRSRDDWAARFAGVEACVAPVLTLAEAAAHPHNIARGTFVEVGGRTEPAPAPRFSATPAPPPRAMGEIGADTDAVLADIGIPADRIAQLRASGAVA</sequence>
<gene>
    <name evidence="1" type="ORF">ACFQ1E_01245</name>
</gene>
<accession>A0ABW3H271</accession>
<dbReference type="RefSeq" id="WP_264942768.1">
    <property type="nucleotide sequence ID" value="NZ_JAPDRA010000001.1"/>
</dbReference>
<dbReference type="InterPro" id="IPR003673">
    <property type="entry name" value="CoA-Trfase_fam_III"/>
</dbReference>
<dbReference type="EMBL" id="JBHTJG010000001">
    <property type="protein sequence ID" value="MFD0944957.1"/>
    <property type="molecule type" value="Genomic_DNA"/>
</dbReference>
<dbReference type="GO" id="GO:0016740">
    <property type="term" value="F:transferase activity"/>
    <property type="evidence" value="ECO:0007669"/>
    <property type="project" value="UniProtKB-KW"/>
</dbReference>
<dbReference type="SUPFAM" id="SSF89796">
    <property type="entry name" value="CoA-transferase family III (CaiB/BaiF)"/>
    <property type="match status" value="1"/>
</dbReference>